<dbReference type="AlphaFoldDB" id="A0A565A4B9"/>
<organism evidence="2">
    <name type="scientific">Plasmodium vivax</name>
    <name type="common">malaria parasite P. vivax</name>
    <dbReference type="NCBI Taxonomy" id="5855"/>
    <lineage>
        <taxon>Eukaryota</taxon>
        <taxon>Sar</taxon>
        <taxon>Alveolata</taxon>
        <taxon>Apicomplexa</taxon>
        <taxon>Aconoidasida</taxon>
        <taxon>Haemosporida</taxon>
        <taxon>Plasmodiidae</taxon>
        <taxon>Plasmodium</taxon>
        <taxon>Plasmodium (Plasmodium)</taxon>
    </lineage>
</organism>
<dbReference type="EMBL" id="FLZR02000001">
    <property type="protein sequence ID" value="VUZ99326.1"/>
    <property type="molecule type" value="Genomic_DNA"/>
</dbReference>
<gene>
    <name evidence="2" type="ORF">PVP01_0000410</name>
</gene>
<accession>A0A565A4B9</accession>
<feature type="transmembrane region" description="Helical" evidence="1">
    <location>
        <begin position="243"/>
        <end position="262"/>
    </location>
</feature>
<dbReference type="OrthoDB" id="387983at2759"/>
<keyword evidence="1" id="KW-0472">Membrane</keyword>
<proteinExistence type="predicted"/>
<dbReference type="VEuPathDB" id="PlasmoDB:PVPAM_130012700"/>
<dbReference type="Proteomes" id="UP000220605">
    <property type="component" value="Unassembled WGS sequence"/>
</dbReference>
<evidence type="ECO:0000313" key="2">
    <source>
        <dbReference type="EMBL" id="VUZ99326.1"/>
    </source>
</evidence>
<dbReference type="VEuPathDB" id="PlasmoDB:PVP01_0000410"/>
<keyword evidence="1" id="KW-0812">Transmembrane</keyword>
<protein>
    <submittedName>
        <fullName evidence="2">VIR protein</fullName>
    </submittedName>
</protein>
<sequence>MTSPEPIEENYDFFSKILFYKTHAPHLENINELSNFEKGCNNMSKESGFSGISFSSMPCEKFKYLFSLKKNNNPLISSDDDFYNYINFWLNYFIREKNSNNIISVKDFYLTLQKHDSNFDNEKKLEFKLYNINNDDFENMCILNNLYSNYNKIFNDKRVVCTEKASCSQHSNECYKEYRRGLIKCLNKNLNCCKALNDFKNMYITDNQNVSSNVFKHSDLVVLPREEDVYYEIYGGLNDWRNIIILTFSILGPVIGIFLYFYKFTSFGQKFGANRKRQKRVKNNLHAGMQEYLHKYDNCNEISKMRYSFPYNSVNYS</sequence>
<evidence type="ECO:0000256" key="1">
    <source>
        <dbReference type="SAM" id="Phobius"/>
    </source>
</evidence>
<dbReference type="VEuPathDB" id="PlasmoDB:PVW1_000018900"/>
<reference evidence="2" key="1">
    <citation type="submission" date="2016-07" db="EMBL/GenBank/DDBJ databases">
        <authorList>
            <consortium name="Pathogen Informatics"/>
        </authorList>
    </citation>
    <scope>NUCLEOTIDE SEQUENCE</scope>
</reference>
<keyword evidence="1" id="KW-1133">Transmembrane helix</keyword>
<name>A0A565A4B9_PLAVI</name>